<proteinExistence type="predicted"/>
<dbReference type="EMBL" id="JAGIZB010000001">
    <property type="protein sequence ID" value="MBP0443195.1"/>
    <property type="molecule type" value="Genomic_DNA"/>
</dbReference>
<organism evidence="3 4">
    <name type="scientific">Pararoseomonas baculiformis</name>
    <dbReference type="NCBI Taxonomy" id="2820812"/>
    <lineage>
        <taxon>Bacteria</taxon>
        <taxon>Pseudomonadati</taxon>
        <taxon>Pseudomonadota</taxon>
        <taxon>Alphaproteobacteria</taxon>
        <taxon>Acetobacterales</taxon>
        <taxon>Acetobacteraceae</taxon>
        <taxon>Pararoseomonas</taxon>
    </lineage>
</organism>
<keyword evidence="2" id="KW-0472">Membrane</keyword>
<feature type="coiled-coil region" evidence="1">
    <location>
        <begin position="278"/>
        <end position="305"/>
    </location>
</feature>
<reference evidence="3 4" key="1">
    <citation type="submission" date="2021-03" db="EMBL/GenBank/DDBJ databases">
        <authorList>
            <person name="So Y."/>
        </authorList>
    </citation>
    <scope>NUCLEOTIDE SEQUENCE [LARGE SCALE GENOMIC DNA]</scope>
    <source>
        <strain evidence="3 4">SSH11</strain>
    </source>
</reference>
<keyword evidence="2" id="KW-0812">Transmembrane</keyword>
<comment type="caution">
    <text evidence="3">The sequence shown here is derived from an EMBL/GenBank/DDBJ whole genome shotgun (WGS) entry which is preliminary data.</text>
</comment>
<dbReference type="InterPro" id="IPR050445">
    <property type="entry name" value="Bact_polysacc_biosynth/exp"/>
</dbReference>
<feature type="transmembrane region" description="Helical" evidence="2">
    <location>
        <begin position="39"/>
        <end position="58"/>
    </location>
</feature>
<dbReference type="RefSeq" id="WP_209377423.1">
    <property type="nucleotide sequence ID" value="NZ_JAGIZB010000001.1"/>
</dbReference>
<name>A0ABS4A868_9PROT</name>
<sequence>MKVSPSIKAFDPAAPGSGVSVPAQRRPSKLARSLRKWRGFLLVVVLPTALAAAYYYGIAAGQYSSETRFLVRGASGSASAANSALGSALSGAGFKPVQEEAMAVRDFLTSQDAVRELRRSINLVDVWRREEADLPAMLWESEPTIEQLTRYYRRMVTAEYDSESSAVTVQVRSFRAEDSKTIADGLLRIAENLVNRLSERQRADTLGTAREEVAIAERRVIAAREAVISFRQEQRAIDPTSETAANVGAVTAMEGALAQARAELREKLAFMRSDNPQIGLVRNRISALENQIANERQRLTNGEQSVPQTLAGYERLLLEREFADRQFASAVASLEAARVNVARQQLYLAPITEPHVAESAQFPKAGFAVGSVFAVLLVIYGIGSLIFAGFREHAA</sequence>
<protein>
    <submittedName>
        <fullName evidence="3">Capsule biosynthesis protein</fullName>
    </submittedName>
</protein>
<feature type="transmembrane region" description="Helical" evidence="2">
    <location>
        <begin position="367"/>
        <end position="390"/>
    </location>
</feature>
<dbReference type="Proteomes" id="UP000681594">
    <property type="component" value="Unassembled WGS sequence"/>
</dbReference>
<gene>
    <name evidence="3" type="ORF">J8J14_00255</name>
</gene>
<keyword evidence="2" id="KW-1133">Transmembrane helix</keyword>
<keyword evidence="1" id="KW-0175">Coiled coil</keyword>
<evidence type="ECO:0000256" key="2">
    <source>
        <dbReference type="SAM" id="Phobius"/>
    </source>
</evidence>
<evidence type="ECO:0000313" key="4">
    <source>
        <dbReference type="Proteomes" id="UP000681594"/>
    </source>
</evidence>
<dbReference type="PANTHER" id="PTHR32309">
    <property type="entry name" value="TYROSINE-PROTEIN KINASE"/>
    <property type="match status" value="1"/>
</dbReference>
<evidence type="ECO:0000313" key="3">
    <source>
        <dbReference type="EMBL" id="MBP0443195.1"/>
    </source>
</evidence>
<keyword evidence="4" id="KW-1185">Reference proteome</keyword>
<evidence type="ECO:0000256" key="1">
    <source>
        <dbReference type="SAM" id="Coils"/>
    </source>
</evidence>
<accession>A0ABS4A868</accession>
<dbReference type="PANTHER" id="PTHR32309:SF13">
    <property type="entry name" value="FERRIC ENTEROBACTIN TRANSPORT PROTEIN FEPE"/>
    <property type="match status" value="1"/>
</dbReference>